<comment type="caution">
    <text evidence="2">The sequence shown here is derived from an EMBL/GenBank/DDBJ whole genome shotgun (WGS) entry which is preliminary data.</text>
</comment>
<keyword evidence="1" id="KW-0732">Signal</keyword>
<gene>
    <name evidence="2" type="ORF">PanWU01x14_283900</name>
</gene>
<accession>A0A2P5B087</accession>
<evidence type="ECO:0000256" key="1">
    <source>
        <dbReference type="SAM" id="SignalP"/>
    </source>
</evidence>
<evidence type="ECO:0000313" key="2">
    <source>
        <dbReference type="EMBL" id="PON42212.1"/>
    </source>
</evidence>
<dbReference type="Proteomes" id="UP000237105">
    <property type="component" value="Unassembled WGS sequence"/>
</dbReference>
<protein>
    <submittedName>
        <fullName evidence="2">Uncharacterized protein</fullName>
    </submittedName>
</protein>
<feature type="non-terminal residue" evidence="2">
    <location>
        <position position="1"/>
    </location>
</feature>
<dbReference type="EMBL" id="JXTB01000397">
    <property type="protein sequence ID" value="PON42212.1"/>
    <property type="molecule type" value="Genomic_DNA"/>
</dbReference>
<name>A0A2P5B087_PARAD</name>
<dbReference type="PANTHER" id="PTHR35101">
    <property type="entry name" value="OS02G0162600 PROTEIN"/>
    <property type="match status" value="1"/>
</dbReference>
<dbReference type="PANTHER" id="PTHR35101:SF12">
    <property type="entry name" value="OS02G0162600 PROTEIN"/>
    <property type="match status" value="1"/>
</dbReference>
<dbReference type="OrthoDB" id="783496at2759"/>
<reference evidence="3" key="1">
    <citation type="submission" date="2016-06" db="EMBL/GenBank/DDBJ databases">
        <title>Parallel loss of symbiosis genes in relatives of nitrogen-fixing non-legume Parasponia.</title>
        <authorList>
            <person name="Van Velzen R."/>
            <person name="Holmer R."/>
            <person name="Bu F."/>
            <person name="Rutten L."/>
            <person name="Van Zeijl A."/>
            <person name="Liu W."/>
            <person name="Santuari L."/>
            <person name="Cao Q."/>
            <person name="Sharma T."/>
            <person name="Shen D."/>
            <person name="Roswanjaya Y."/>
            <person name="Wardhani T."/>
            <person name="Kalhor M.S."/>
            <person name="Jansen J."/>
            <person name="Van den Hoogen J."/>
            <person name="Gungor B."/>
            <person name="Hartog M."/>
            <person name="Hontelez J."/>
            <person name="Verver J."/>
            <person name="Yang W.-C."/>
            <person name="Schijlen E."/>
            <person name="Repin R."/>
            <person name="Schilthuizen M."/>
            <person name="Schranz E."/>
            <person name="Heidstra R."/>
            <person name="Miyata K."/>
            <person name="Fedorova E."/>
            <person name="Kohlen W."/>
            <person name="Bisseling T."/>
            <person name="Smit S."/>
            <person name="Geurts R."/>
        </authorList>
    </citation>
    <scope>NUCLEOTIDE SEQUENCE [LARGE SCALE GENOMIC DNA]</scope>
    <source>
        <strain evidence="3">cv. WU1-14</strain>
    </source>
</reference>
<keyword evidence="3" id="KW-1185">Reference proteome</keyword>
<feature type="chain" id="PRO_5015125543" evidence="1">
    <location>
        <begin position="19"/>
        <end position="119"/>
    </location>
</feature>
<feature type="signal peptide" evidence="1">
    <location>
        <begin position="1"/>
        <end position="18"/>
    </location>
</feature>
<proteinExistence type="predicted"/>
<dbReference type="AlphaFoldDB" id="A0A2P5B087"/>
<organism evidence="2 3">
    <name type="scientific">Parasponia andersonii</name>
    <name type="common">Sponia andersonii</name>
    <dbReference type="NCBI Taxonomy" id="3476"/>
    <lineage>
        <taxon>Eukaryota</taxon>
        <taxon>Viridiplantae</taxon>
        <taxon>Streptophyta</taxon>
        <taxon>Embryophyta</taxon>
        <taxon>Tracheophyta</taxon>
        <taxon>Spermatophyta</taxon>
        <taxon>Magnoliopsida</taxon>
        <taxon>eudicotyledons</taxon>
        <taxon>Gunneridae</taxon>
        <taxon>Pentapetalae</taxon>
        <taxon>rosids</taxon>
        <taxon>fabids</taxon>
        <taxon>Rosales</taxon>
        <taxon>Cannabaceae</taxon>
        <taxon>Parasponia</taxon>
    </lineage>
</organism>
<sequence length="119" mass="13684">KPHHPLRRRALWASCVEAFLFLSYKSNHSNKYIHSHPLMANSFIARFANEVAPPQYISVMRHKAPKILDTISEEDNRNVTNYVSAKHQFSCSFFFFGSKEFFTAASAAVIVYICFGCLY</sequence>
<evidence type="ECO:0000313" key="3">
    <source>
        <dbReference type="Proteomes" id="UP000237105"/>
    </source>
</evidence>